<name>A0A6A6KKJ0_HEVBR</name>
<feature type="region of interest" description="Disordered" evidence="1">
    <location>
        <begin position="215"/>
        <end position="236"/>
    </location>
</feature>
<dbReference type="EMBL" id="JAAGAX010000016">
    <property type="protein sequence ID" value="KAF2288428.1"/>
    <property type="molecule type" value="Genomic_DNA"/>
</dbReference>
<sequence>MIPWCFHLLSNHISCVHIRPDPPVETIKLIKSDGLVKIYDRPIHVSELLVEYPKHLVCRSDSFYIGQKIPALSENDQLQLGHKYFLLPKHCFQSVLSFVTIASFVNTSSQFQAQPSSSSSSSSRDSTNALLKKVATCQPFDIQKSPSGCLRIRVSDEFISQLMEQSKIKESEEDDSSGSRICTTPQLQKDYKLLVGSRQWKPKLETIREKEKGKLSSFGMKRRKKSKSKGIQKASHKTSELHLHATSIKPSSKAKNIKIKLRNNLCLGKWVHCKALKLGFSSDQYVITALLEMYGHLDSTDAANWLFDKSPSKNSVSWIMLARESNSTNYALMVALLACAALFEEARAFIKEHQIGEQEEVLKALLRWVLAPPASKNRMEAYMVACDLWETVYEDYEIPSLPSNPTMAQIKNHKEKKTRKSKAKASPSMLQCLPPYSLKV</sequence>
<proteinExistence type="predicted"/>
<evidence type="ECO:0000256" key="1">
    <source>
        <dbReference type="SAM" id="MobiDB-lite"/>
    </source>
</evidence>
<dbReference type="Proteomes" id="UP000467840">
    <property type="component" value="Chromosome 8"/>
</dbReference>
<protein>
    <submittedName>
        <fullName evidence="2">Uncharacterized protein</fullName>
    </submittedName>
</protein>
<evidence type="ECO:0000313" key="3">
    <source>
        <dbReference type="Proteomes" id="UP000467840"/>
    </source>
</evidence>
<organism evidence="2 3">
    <name type="scientific">Hevea brasiliensis</name>
    <name type="common">Para rubber tree</name>
    <name type="synonym">Siphonia brasiliensis</name>
    <dbReference type="NCBI Taxonomy" id="3981"/>
    <lineage>
        <taxon>Eukaryota</taxon>
        <taxon>Viridiplantae</taxon>
        <taxon>Streptophyta</taxon>
        <taxon>Embryophyta</taxon>
        <taxon>Tracheophyta</taxon>
        <taxon>Spermatophyta</taxon>
        <taxon>Magnoliopsida</taxon>
        <taxon>eudicotyledons</taxon>
        <taxon>Gunneridae</taxon>
        <taxon>Pentapetalae</taxon>
        <taxon>rosids</taxon>
        <taxon>fabids</taxon>
        <taxon>Malpighiales</taxon>
        <taxon>Euphorbiaceae</taxon>
        <taxon>Crotonoideae</taxon>
        <taxon>Micrandreae</taxon>
        <taxon>Hevea</taxon>
    </lineage>
</organism>
<keyword evidence="3" id="KW-1185">Reference proteome</keyword>
<dbReference type="Gene3D" id="1.25.40.10">
    <property type="entry name" value="Tetratricopeptide repeat domain"/>
    <property type="match status" value="1"/>
</dbReference>
<dbReference type="Pfam" id="PF14009">
    <property type="entry name" value="PADRE"/>
    <property type="match status" value="1"/>
</dbReference>
<feature type="compositionally biased region" description="Basic residues" evidence="1">
    <location>
        <begin position="220"/>
        <end position="236"/>
    </location>
</feature>
<dbReference type="AlphaFoldDB" id="A0A6A6KKJ0"/>
<dbReference type="InterPro" id="IPR011990">
    <property type="entry name" value="TPR-like_helical_dom_sf"/>
</dbReference>
<evidence type="ECO:0000313" key="2">
    <source>
        <dbReference type="EMBL" id="KAF2288428.1"/>
    </source>
</evidence>
<accession>A0A6A6KKJ0</accession>
<reference evidence="2 3" key="1">
    <citation type="journal article" date="2020" name="Mol. Plant">
        <title>The Chromosome-Based Rubber Tree Genome Provides New Insights into Spurge Genome Evolution and Rubber Biosynthesis.</title>
        <authorList>
            <person name="Liu J."/>
            <person name="Shi C."/>
            <person name="Shi C.C."/>
            <person name="Li W."/>
            <person name="Zhang Q.J."/>
            <person name="Zhang Y."/>
            <person name="Li K."/>
            <person name="Lu H.F."/>
            <person name="Shi C."/>
            <person name="Zhu S.T."/>
            <person name="Xiao Z.Y."/>
            <person name="Nan H."/>
            <person name="Yue Y."/>
            <person name="Zhu X.G."/>
            <person name="Wu Y."/>
            <person name="Hong X.N."/>
            <person name="Fan G.Y."/>
            <person name="Tong Y."/>
            <person name="Zhang D."/>
            <person name="Mao C.L."/>
            <person name="Liu Y.L."/>
            <person name="Hao S.J."/>
            <person name="Liu W.Q."/>
            <person name="Lv M.Q."/>
            <person name="Zhang H.B."/>
            <person name="Liu Y."/>
            <person name="Hu-Tang G.R."/>
            <person name="Wang J.P."/>
            <person name="Wang J.H."/>
            <person name="Sun Y.H."/>
            <person name="Ni S.B."/>
            <person name="Chen W.B."/>
            <person name="Zhang X.C."/>
            <person name="Jiao Y.N."/>
            <person name="Eichler E.E."/>
            <person name="Li G.H."/>
            <person name="Liu X."/>
            <person name="Gao L.Z."/>
        </authorList>
    </citation>
    <scope>NUCLEOTIDE SEQUENCE [LARGE SCALE GENOMIC DNA]</scope>
    <source>
        <strain evidence="3">cv. GT1</strain>
        <tissue evidence="2">Leaf</tissue>
    </source>
</reference>
<comment type="caution">
    <text evidence="2">The sequence shown here is derived from an EMBL/GenBank/DDBJ whole genome shotgun (WGS) entry which is preliminary data.</text>
</comment>
<gene>
    <name evidence="2" type="ORF">GH714_007410</name>
</gene>
<dbReference type="PANTHER" id="PTHR33052">
    <property type="entry name" value="DUF4228 DOMAIN PROTEIN-RELATED"/>
    <property type="match status" value="1"/>
</dbReference>
<dbReference type="InterPro" id="IPR025322">
    <property type="entry name" value="PADRE_dom"/>
</dbReference>